<keyword evidence="10" id="KW-1185">Reference proteome</keyword>
<comment type="similarity">
    <text evidence="2">Belongs to the TMEM97/sigma-2 receptor family.</text>
</comment>
<evidence type="ECO:0000256" key="7">
    <source>
        <dbReference type="PIRNR" id="PIRNR031032"/>
    </source>
</evidence>
<proteinExistence type="inferred from homology"/>
<dbReference type="Proteomes" id="UP001295423">
    <property type="component" value="Unassembled WGS sequence"/>
</dbReference>
<dbReference type="AlphaFoldDB" id="A0AAD2CPS6"/>
<dbReference type="InterPro" id="IPR016964">
    <property type="entry name" value="Sigma2_recept"/>
</dbReference>
<evidence type="ECO:0000256" key="4">
    <source>
        <dbReference type="ARBA" id="ARBA00022824"/>
    </source>
</evidence>
<reference evidence="9" key="1">
    <citation type="submission" date="2023-08" db="EMBL/GenBank/DDBJ databases">
        <authorList>
            <person name="Audoor S."/>
            <person name="Bilcke G."/>
        </authorList>
    </citation>
    <scope>NUCLEOTIDE SEQUENCE</scope>
</reference>
<dbReference type="PIRSF" id="PIRSF031032">
    <property type="entry name" value="TMP_97_prd"/>
    <property type="match status" value="1"/>
</dbReference>
<comment type="subcellular location">
    <subcellularLocation>
        <location evidence="1">Endoplasmic reticulum membrane</location>
        <topology evidence="1">Multi-pass membrane protein</topology>
    </subcellularLocation>
</comment>
<dbReference type="PROSITE" id="PS51751">
    <property type="entry name" value="EXPERA"/>
    <property type="match status" value="1"/>
</dbReference>
<dbReference type="Pfam" id="PF05241">
    <property type="entry name" value="EBP"/>
    <property type="match status" value="1"/>
</dbReference>
<organism evidence="9 10">
    <name type="scientific">Cylindrotheca closterium</name>
    <dbReference type="NCBI Taxonomy" id="2856"/>
    <lineage>
        <taxon>Eukaryota</taxon>
        <taxon>Sar</taxon>
        <taxon>Stramenopiles</taxon>
        <taxon>Ochrophyta</taxon>
        <taxon>Bacillariophyta</taxon>
        <taxon>Bacillariophyceae</taxon>
        <taxon>Bacillariophycidae</taxon>
        <taxon>Bacillariales</taxon>
        <taxon>Bacillariaceae</taxon>
        <taxon>Cylindrotheca</taxon>
    </lineage>
</organism>
<sequence>MRAFTGRLRIAFLAFFISHIPITISIDAQAALPLYPQALRDLVAWYCSVSGDVLMMEPHNKVWFSSIVLGEVMLQLPFFFVAVHMMYKHGDVAKSARYPRWFQKACLVYGSHVATTLIPINGTLLVSSEMSPIQKMVTITIYSPYWIFPLLLVWYAWEDDAGGANDKTPNNQDTRLKKE</sequence>
<accession>A0AAD2CPS6</accession>
<name>A0AAD2CPS6_9STRA</name>
<dbReference type="InterPro" id="IPR051987">
    <property type="entry name" value="Sigma-2_receptor-like"/>
</dbReference>
<keyword evidence="6 7" id="KW-0472">Membrane</keyword>
<dbReference type="PANTHER" id="PTHR31204:SF1">
    <property type="entry name" value="SIGMA INTRACELLULAR RECEPTOR 2"/>
    <property type="match status" value="1"/>
</dbReference>
<feature type="transmembrane region" description="Helical" evidence="7">
    <location>
        <begin position="139"/>
        <end position="157"/>
    </location>
</feature>
<feature type="transmembrane region" description="Helical" evidence="7">
    <location>
        <begin position="62"/>
        <end position="85"/>
    </location>
</feature>
<evidence type="ECO:0000259" key="8">
    <source>
        <dbReference type="PROSITE" id="PS51751"/>
    </source>
</evidence>
<evidence type="ECO:0000256" key="6">
    <source>
        <dbReference type="ARBA" id="ARBA00023136"/>
    </source>
</evidence>
<keyword evidence="5 7" id="KW-1133">Transmembrane helix</keyword>
<dbReference type="InterPro" id="IPR033118">
    <property type="entry name" value="EXPERA"/>
</dbReference>
<evidence type="ECO:0000256" key="5">
    <source>
        <dbReference type="ARBA" id="ARBA00022989"/>
    </source>
</evidence>
<dbReference type="EMBL" id="CAKOGP040000779">
    <property type="protein sequence ID" value="CAJ1939051.1"/>
    <property type="molecule type" value="Genomic_DNA"/>
</dbReference>
<evidence type="ECO:0000256" key="3">
    <source>
        <dbReference type="ARBA" id="ARBA00022692"/>
    </source>
</evidence>
<dbReference type="GO" id="GO:0005789">
    <property type="term" value="C:endoplasmic reticulum membrane"/>
    <property type="evidence" value="ECO:0007669"/>
    <property type="project" value="UniProtKB-SubCell"/>
</dbReference>
<evidence type="ECO:0000313" key="9">
    <source>
        <dbReference type="EMBL" id="CAJ1939051.1"/>
    </source>
</evidence>
<keyword evidence="4" id="KW-0256">Endoplasmic reticulum</keyword>
<evidence type="ECO:0000313" key="10">
    <source>
        <dbReference type="Proteomes" id="UP001295423"/>
    </source>
</evidence>
<protein>
    <recommendedName>
        <fullName evidence="8">EXPERA domain-containing protein</fullName>
    </recommendedName>
</protein>
<dbReference type="PANTHER" id="PTHR31204">
    <property type="entry name" value="SIGMA INTRACELLULAR RECEPTOR 2"/>
    <property type="match status" value="1"/>
</dbReference>
<feature type="domain" description="EXPERA" evidence="8">
    <location>
        <begin position="8"/>
        <end position="153"/>
    </location>
</feature>
<feature type="transmembrane region" description="Helical" evidence="7">
    <location>
        <begin position="106"/>
        <end position="127"/>
    </location>
</feature>
<feature type="transmembrane region" description="Helical" evidence="7">
    <location>
        <begin position="12"/>
        <end position="32"/>
    </location>
</feature>
<comment type="caution">
    <text evidence="9">The sequence shown here is derived from an EMBL/GenBank/DDBJ whole genome shotgun (WGS) entry which is preliminary data.</text>
</comment>
<evidence type="ECO:0000256" key="2">
    <source>
        <dbReference type="ARBA" id="ARBA00009096"/>
    </source>
</evidence>
<gene>
    <name evidence="9" type="ORF">CYCCA115_LOCUS6400</name>
</gene>
<evidence type="ECO:0000256" key="1">
    <source>
        <dbReference type="ARBA" id="ARBA00004477"/>
    </source>
</evidence>
<keyword evidence="3 7" id="KW-0812">Transmembrane</keyword>